<dbReference type="RefSeq" id="WP_054784695.1">
    <property type="nucleotide sequence ID" value="NZ_FPBD01000006.1"/>
</dbReference>
<name>A0A1I7CKC0_9HYPH</name>
<keyword evidence="2" id="KW-1185">Reference proteome</keyword>
<gene>
    <name evidence="1" type="ORF">SAMN05444141_10674</name>
</gene>
<evidence type="ECO:0000313" key="1">
    <source>
        <dbReference type="EMBL" id="SFT99880.1"/>
    </source>
</evidence>
<evidence type="ECO:0000313" key="2">
    <source>
        <dbReference type="Proteomes" id="UP000183371"/>
    </source>
</evidence>
<reference evidence="2" key="1">
    <citation type="submission" date="2016-10" db="EMBL/GenBank/DDBJ databases">
        <authorList>
            <person name="Varghese N."/>
            <person name="Submissions S."/>
        </authorList>
    </citation>
    <scope>NUCLEOTIDE SEQUENCE [LARGE SCALE GENOMIC DNA]</scope>
    <source>
        <strain evidence="2">DSM 17465</strain>
    </source>
</reference>
<sequence>MKLLKRLSIGLLCVLLVIGIGAAAPVLYVEQACTSAEIADTYQSTLEPAHKREEARTFLTYPEWHIVYAYEDYATTLENGMPHEFNYLNAIGSFWSSLCALKSEADTRGAAQFDTKATIYTIGISFSFEMLMKAAYEETLGRLAAITSSNNTSLQDQLEYSISAEYAKFLHQTPWYKFDFDNARAKLNQAATNDGVRSWERWFALNLEWWAKAQYAKAIAAAVDTIGHDELTMRSVISSSHGTDVLAEYDLKVVQQLGDKFVIETPRYRKFTELALRLSKDGVLFHEIAGNDDILMSVLKQSSAKNPSLSAAAILSETERNTGDQQRLLIQSKVPALSVTLDELKQQGITIEHIYDY</sequence>
<protein>
    <submittedName>
        <fullName evidence="1">Uncharacterized protein</fullName>
    </submittedName>
</protein>
<organism evidence="1 2">
    <name type="scientific">Pseudovibrio denitrificans</name>
    <dbReference type="NCBI Taxonomy" id="258256"/>
    <lineage>
        <taxon>Bacteria</taxon>
        <taxon>Pseudomonadati</taxon>
        <taxon>Pseudomonadota</taxon>
        <taxon>Alphaproteobacteria</taxon>
        <taxon>Hyphomicrobiales</taxon>
        <taxon>Stappiaceae</taxon>
        <taxon>Pseudovibrio</taxon>
    </lineage>
</organism>
<dbReference type="EMBL" id="FPBD01000006">
    <property type="protein sequence ID" value="SFT99880.1"/>
    <property type="molecule type" value="Genomic_DNA"/>
</dbReference>
<proteinExistence type="predicted"/>
<dbReference type="Proteomes" id="UP000183371">
    <property type="component" value="Unassembled WGS sequence"/>
</dbReference>
<dbReference type="AlphaFoldDB" id="A0A1I7CKC0"/>
<accession>A0A1I7CKC0</accession>